<dbReference type="GO" id="GO:0004088">
    <property type="term" value="F:carbamoyl-phosphate synthase (glutamine-hydrolyzing) activity"/>
    <property type="evidence" value="ECO:0007669"/>
    <property type="project" value="TreeGrafter"/>
</dbReference>
<dbReference type="EMBL" id="JAIZAY010000230">
    <property type="protein sequence ID" value="KAJ8018680.1"/>
    <property type="molecule type" value="Genomic_DNA"/>
</dbReference>
<organism evidence="6 7">
    <name type="scientific">Holothuria leucospilota</name>
    <name type="common">Black long sea cucumber</name>
    <name type="synonym">Mertensiothuria leucospilota</name>
    <dbReference type="NCBI Taxonomy" id="206669"/>
    <lineage>
        <taxon>Eukaryota</taxon>
        <taxon>Metazoa</taxon>
        <taxon>Echinodermata</taxon>
        <taxon>Eleutherozoa</taxon>
        <taxon>Echinozoa</taxon>
        <taxon>Holothuroidea</taxon>
        <taxon>Aspidochirotacea</taxon>
        <taxon>Aspidochirotida</taxon>
        <taxon>Holothuriidae</taxon>
        <taxon>Holothuria</taxon>
    </lineage>
</organism>
<dbReference type="AlphaFoldDB" id="A0A9Q1B9S8"/>
<evidence type="ECO:0000313" key="6">
    <source>
        <dbReference type="EMBL" id="KAJ8018680.1"/>
    </source>
</evidence>
<name>A0A9Q1B9S8_HOLLE</name>
<dbReference type="Proteomes" id="UP001152320">
    <property type="component" value="Unassembled WGS sequence"/>
</dbReference>
<evidence type="ECO:0000256" key="4">
    <source>
        <dbReference type="SAM" id="SignalP"/>
    </source>
</evidence>
<feature type="domain" description="Carbamoyl phosphate synthase ATP-binding" evidence="5">
    <location>
        <begin position="29"/>
        <end position="117"/>
    </location>
</feature>
<dbReference type="Gene3D" id="3.30.470.20">
    <property type="entry name" value="ATP-grasp fold, B domain"/>
    <property type="match status" value="1"/>
</dbReference>
<evidence type="ECO:0000256" key="2">
    <source>
        <dbReference type="ARBA" id="ARBA00022741"/>
    </source>
</evidence>
<evidence type="ECO:0000256" key="1">
    <source>
        <dbReference type="ARBA" id="ARBA00022598"/>
    </source>
</evidence>
<feature type="signal peptide" evidence="4">
    <location>
        <begin position="1"/>
        <end position="18"/>
    </location>
</feature>
<evidence type="ECO:0000256" key="3">
    <source>
        <dbReference type="ARBA" id="ARBA00022840"/>
    </source>
</evidence>
<dbReference type="SUPFAM" id="SSF52335">
    <property type="entry name" value="Methylglyoxal synthase-like"/>
    <property type="match status" value="1"/>
</dbReference>
<dbReference type="GO" id="GO:0005524">
    <property type="term" value="F:ATP binding"/>
    <property type="evidence" value="ECO:0007669"/>
    <property type="project" value="UniProtKB-KW"/>
</dbReference>
<dbReference type="GO" id="GO:0005737">
    <property type="term" value="C:cytoplasm"/>
    <property type="evidence" value="ECO:0007669"/>
    <property type="project" value="TreeGrafter"/>
</dbReference>
<gene>
    <name evidence="6" type="ORF">HOLleu_43199</name>
</gene>
<keyword evidence="2" id="KW-0547">Nucleotide-binding</keyword>
<accession>A0A9Q1B9S8</accession>
<dbReference type="InterPro" id="IPR005479">
    <property type="entry name" value="CPAse_ATP-bd"/>
</dbReference>
<sequence length="285" mass="32121">MIFKILQVLSTLCHRLYAMPSQNVENAGVHSGDATLILPPQTISSEAIEKVKYATQKVAERFQISGPFNMQFLAKKNDVMVIECNIQASRSFPFVSKTINCDMINIATKAMIGEHFDQSLLPLLNNSFTPEDYVGIKAMFILCFFLFCLDLNLYKYHLFATEKTAKYLQDHNIPAFTVVWPLAVMKEEEREYPPATRYYITVVDELNNLLKNSFQITTSACKRNRALACNFLHLISSPFSNLPGTNKGFEVVNLFAEALDEVGNLDASALFHFTKPSGSNFSKEA</sequence>
<evidence type="ECO:0000313" key="7">
    <source>
        <dbReference type="Proteomes" id="UP001152320"/>
    </source>
</evidence>
<feature type="chain" id="PRO_5040166874" evidence="4">
    <location>
        <begin position="19"/>
        <end position="285"/>
    </location>
</feature>
<keyword evidence="3" id="KW-0067">ATP-binding</keyword>
<keyword evidence="1" id="KW-0436">Ligase</keyword>
<comment type="caution">
    <text evidence="6">The sequence shown here is derived from an EMBL/GenBank/DDBJ whole genome shotgun (WGS) entry which is preliminary data.</text>
</comment>
<proteinExistence type="predicted"/>
<dbReference type="OrthoDB" id="434at2759"/>
<dbReference type="InterPro" id="IPR036914">
    <property type="entry name" value="MGS-like_dom_sf"/>
</dbReference>
<dbReference type="GO" id="GO:0006541">
    <property type="term" value="P:glutamine metabolic process"/>
    <property type="evidence" value="ECO:0007669"/>
    <property type="project" value="TreeGrafter"/>
</dbReference>
<dbReference type="SUPFAM" id="SSF56059">
    <property type="entry name" value="Glutathione synthetase ATP-binding domain-like"/>
    <property type="match status" value="1"/>
</dbReference>
<keyword evidence="7" id="KW-1185">Reference proteome</keyword>
<dbReference type="PRINTS" id="PR00098">
    <property type="entry name" value="CPSASE"/>
</dbReference>
<keyword evidence="4" id="KW-0732">Signal</keyword>
<protein>
    <submittedName>
        <fullName evidence="6">Carbamoyl-phosphate synthase [ammonia], mitochondrial</fullName>
    </submittedName>
</protein>
<dbReference type="Pfam" id="PF02786">
    <property type="entry name" value="CPSase_L_D2"/>
    <property type="match status" value="1"/>
</dbReference>
<dbReference type="PANTHER" id="PTHR11405:SF53">
    <property type="entry name" value="CARBAMOYL-PHOSPHATE SYNTHASE [AMMONIA], MITOCHONDRIAL"/>
    <property type="match status" value="1"/>
</dbReference>
<evidence type="ECO:0000259" key="5">
    <source>
        <dbReference type="Pfam" id="PF02786"/>
    </source>
</evidence>
<dbReference type="InterPro" id="IPR005483">
    <property type="entry name" value="CPSase_dom"/>
</dbReference>
<dbReference type="PANTHER" id="PTHR11405">
    <property type="entry name" value="CARBAMOYLTRANSFERASE FAMILY MEMBER"/>
    <property type="match status" value="1"/>
</dbReference>
<reference evidence="6" key="1">
    <citation type="submission" date="2021-10" db="EMBL/GenBank/DDBJ databases">
        <title>Tropical sea cucumber genome reveals ecological adaptation and Cuvierian tubules defense mechanism.</title>
        <authorList>
            <person name="Chen T."/>
        </authorList>
    </citation>
    <scope>NUCLEOTIDE SEQUENCE</scope>
    <source>
        <strain evidence="6">Nanhai2018</strain>
        <tissue evidence="6">Muscle</tissue>
    </source>
</reference>